<feature type="transmembrane region" description="Helical" evidence="1">
    <location>
        <begin position="124"/>
        <end position="145"/>
    </location>
</feature>
<organism evidence="2">
    <name type="scientific">freshwater metagenome</name>
    <dbReference type="NCBI Taxonomy" id="449393"/>
    <lineage>
        <taxon>unclassified sequences</taxon>
        <taxon>metagenomes</taxon>
        <taxon>ecological metagenomes</taxon>
    </lineage>
</organism>
<feature type="transmembrane region" description="Helical" evidence="1">
    <location>
        <begin position="74"/>
        <end position="93"/>
    </location>
</feature>
<dbReference type="AlphaFoldDB" id="A0A6J6AVW8"/>
<evidence type="ECO:0000256" key="1">
    <source>
        <dbReference type="SAM" id="Phobius"/>
    </source>
</evidence>
<reference evidence="2" key="1">
    <citation type="submission" date="2020-05" db="EMBL/GenBank/DDBJ databases">
        <authorList>
            <person name="Chiriac C."/>
            <person name="Salcher M."/>
            <person name="Ghai R."/>
            <person name="Kavagutti S V."/>
        </authorList>
    </citation>
    <scope>NUCLEOTIDE SEQUENCE</scope>
</reference>
<name>A0A6J6AVW8_9ZZZZ</name>
<feature type="transmembrane region" description="Helical" evidence="1">
    <location>
        <begin position="12"/>
        <end position="36"/>
    </location>
</feature>
<feature type="transmembrane region" description="Helical" evidence="1">
    <location>
        <begin position="48"/>
        <end position="68"/>
    </location>
</feature>
<keyword evidence="1" id="KW-0472">Membrane</keyword>
<protein>
    <submittedName>
        <fullName evidence="2">Unannotated protein</fullName>
    </submittedName>
</protein>
<feature type="transmembrane region" description="Helical" evidence="1">
    <location>
        <begin position="100"/>
        <end position="118"/>
    </location>
</feature>
<keyword evidence="1" id="KW-0812">Transmembrane</keyword>
<evidence type="ECO:0000313" key="2">
    <source>
        <dbReference type="EMBL" id="CAB4530546.1"/>
    </source>
</evidence>
<keyword evidence="1" id="KW-1133">Transmembrane helix</keyword>
<dbReference type="EMBL" id="CAEZSD010000021">
    <property type="protein sequence ID" value="CAB4530546.1"/>
    <property type="molecule type" value="Genomic_DNA"/>
</dbReference>
<proteinExistence type="predicted"/>
<gene>
    <name evidence="2" type="ORF">UFOPK1399_00300</name>
</gene>
<accession>A0A6J6AVW8</accession>
<sequence length="319" mass="36160">MRAGGLVALLSLAGYIAVGMPSFPLLVTALTTILLFSSLRFPRSRTLLYLQIFASTLIIPSLSFNVQSCIDLNTIPWIFNLILVVSFFAVVSIKNSIFKWIPTAILTAETLYFPIFYPDQCKNIFLGSLPGIPIIIVLAISVLAVRRREVRFDEFESLEAARLSQVITDIDTYREFEFAQVLRNVKKFTDSIVTENLEMSAVQILNLEIQKIQTFLVCAEYFDSNLVRNFYEFMRDRQSRGIAGRISILGENINDLDAKIDESKLVEQLTLVLADSPASLTLVKENILEVHIEELDSSRRIKTIDFDLENVQIKVESNF</sequence>